<dbReference type="Pfam" id="PF00990">
    <property type="entry name" value="GGDEF"/>
    <property type="match status" value="1"/>
</dbReference>
<keyword evidence="1" id="KW-0812">Transmembrane</keyword>
<evidence type="ECO:0000313" key="5">
    <source>
        <dbReference type="EMBL" id="GIJ65088.1"/>
    </source>
</evidence>
<dbReference type="InterPro" id="IPR001633">
    <property type="entry name" value="EAL_dom"/>
</dbReference>
<evidence type="ECO:0000256" key="1">
    <source>
        <dbReference type="SAM" id="Phobius"/>
    </source>
</evidence>
<evidence type="ECO:0000259" key="4">
    <source>
        <dbReference type="PROSITE" id="PS50887"/>
    </source>
</evidence>
<dbReference type="SUPFAM" id="SSF55073">
    <property type="entry name" value="Nucleotide cyclase"/>
    <property type="match status" value="1"/>
</dbReference>
<feature type="transmembrane region" description="Helical" evidence="1">
    <location>
        <begin position="136"/>
        <end position="155"/>
    </location>
</feature>
<name>A0A8J3ZLQ9_9ACTN</name>
<dbReference type="InterPro" id="IPR029787">
    <property type="entry name" value="Nucleotide_cyclase"/>
</dbReference>
<evidence type="ECO:0000259" key="3">
    <source>
        <dbReference type="PROSITE" id="PS50883"/>
    </source>
</evidence>
<dbReference type="InterPro" id="IPR000160">
    <property type="entry name" value="GGDEF_dom"/>
</dbReference>
<dbReference type="InterPro" id="IPR035965">
    <property type="entry name" value="PAS-like_dom_sf"/>
</dbReference>
<dbReference type="Pfam" id="PF00563">
    <property type="entry name" value="EAL"/>
    <property type="match status" value="1"/>
</dbReference>
<dbReference type="PANTHER" id="PTHR44757:SF2">
    <property type="entry name" value="BIOFILM ARCHITECTURE MAINTENANCE PROTEIN MBAA"/>
    <property type="match status" value="1"/>
</dbReference>
<dbReference type="SUPFAM" id="SSF55785">
    <property type="entry name" value="PYP-like sensor domain (PAS domain)"/>
    <property type="match status" value="1"/>
</dbReference>
<evidence type="ECO:0000259" key="2">
    <source>
        <dbReference type="PROSITE" id="PS50112"/>
    </source>
</evidence>
<feature type="domain" description="EAL" evidence="3">
    <location>
        <begin position="605"/>
        <end position="827"/>
    </location>
</feature>
<dbReference type="Pfam" id="PF00989">
    <property type="entry name" value="PAS"/>
    <property type="match status" value="1"/>
</dbReference>
<evidence type="ECO:0000313" key="6">
    <source>
        <dbReference type="Proteomes" id="UP000635606"/>
    </source>
</evidence>
<organism evidence="5 6">
    <name type="scientific">Virgisporangium ochraceum</name>
    <dbReference type="NCBI Taxonomy" id="65505"/>
    <lineage>
        <taxon>Bacteria</taxon>
        <taxon>Bacillati</taxon>
        <taxon>Actinomycetota</taxon>
        <taxon>Actinomycetes</taxon>
        <taxon>Micromonosporales</taxon>
        <taxon>Micromonosporaceae</taxon>
        <taxon>Virgisporangium</taxon>
    </lineage>
</organism>
<dbReference type="Gene3D" id="3.30.70.270">
    <property type="match status" value="1"/>
</dbReference>
<feature type="transmembrane region" description="Helical" evidence="1">
    <location>
        <begin position="167"/>
        <end position="190"/>
    </location>
</feature>
<dbReference type="PROSITE" id="PS50112">
    <property type="entry name" value="PAS"/>
    <property type="match status" value="1"/>
</dbReference>
<dbReference type="PANTHER" id="PTHR44757">
    <property type="entry name" value="DIGUANYLATE CYCLASE DGCP"/>
    <property type="match status" value="1"/>
</dbReference>
<evidence type="ECO:0008006" key="7">
    <source>
        <dbReference type="Google" id="ProtNLM"/>
    </source>
</evidence>
<feature type="transmembrane region" description="Helical" evidence="1">
    <location>
        <begin position="12"/>
        <end position="31"/>
    </location>
</feature>
<dbReference type="PROSITE" id="PS50887">
    <property type="entry name" value="GGDEF"/>
    <property type="match status" value="1"/>
</dbReference>
<keyword evidence="1" id="KW-1133">Transmembrane helix</keyword>
<dbReference type="InterPro" id="IPR000014">
    <property type="entry name" value="PAS"/>
</dbReference>
<feature type="transmembrane region" description="Helical" evidence="1">
    <location>
        <begin position="265"/>
        <end position="286"/>
    </location>
</feature>
<dbReference type="GO" id="GO:0006355">
    <property type="term" value="P:regulation of DNA-templated transcription"/>
    <property type="evidence" value="ECO:0007669"/>
    <property type="project" value="InterPro"/>
</dbReference>
<dbReference type="InterPro" id="IPR043128">
    <property type="entry name" value="Rev_trsase/Diguanyl_cyclase"/>
</dbReference>
<protein>
    <recommendedName>
        <fullName evidence="7">Diguanylate cyclase/phosphodiesterase with PAS/PAC sensor(S)</fullName>
    </recommendedName>
</protein>
<dbReference type="Gene3D" id="3.20.20.450">
    <property type="entry name" value="EAL domain"/>
    <property type="match status" value="1"/>
</dbReference>
<dbReference type="CDD" id="cd00130">
    <property type="entry name" value="PAS"/>
    <property type="match status" value="1"/>
</dbReference>
<dbReference type="InterPro" id="IPR035919">
    <property type="entry name" value="EAL_sf"/>
</dbReference>
<feature type="transmembrane region" description="Helical" evidence="1">
    <location>
        <begin position="71"/>
        <end position="90"/>
    </location>
</feature>
<keyword evidence="1" id="KW-0472">Membrane</keyword>
<feature type="domain" description="GGDEF" evidence="4">
    <location>
        <begin position="475"/>
        <end position="601"/>
    </location>
</feature>
<dbReference type="Gene3D" id="3.30.450.20">
    <property type="entry name" value="PAS domain"/>
    <property type="match status" value="1"/>
</dbReference>
<dbReference type="SMART" id="SM00052">
    <property type="entry name" value="EAL"/>
    <property type="match status" value="1"/>
</dbReference>
<dbReference type="SMART" id="SM00267">
    <property type="entry name" value="GGDEF"/>
    <property type="match status" value="1"/>
</dbReference>
<dbReference type="Proteomes" id="UP000635606">
    <property type="component" value="Unassembled WGS sequence"/>
</dbReference>
<comment type="caution">
    <text evidence="5">The sequence shown here is derived from an EMBL/GenBank/DDBJ whole genome shotgun (WGS) entry which is preliminary data.</text>
</comment>
<dbReference type="PROSITE" id="PS50883">
    <property type="entry name" value="EAL"/>
    <property type="match status" value="1"/>
</dbReference>
<dbReference type="CDD" id="cd01948">
    <property type="entry name" value="EAL"/>
    <property type="match status" value="1"/>
</dbReference>
<reference evidence="5" key="1">
    <citation type="submission" date="2021-01" db="EMBL/GenBank/DDBJ databases">
        <title>Whole genome shotgun sequence of Virgisporangium ochraceum NBRC 16418.</title>
        <authorList>
            <person name="Komaki H."/>
            <person name="Tamura T."/>
        </authorList>
    </citation>
    <scope>NUCLEOTIDE SEQUENCE</scope>
    <source>
        <strain evidence="5">NBRC 16418</strain>
    </source>
</reference>
<accession>A0A8J3ZLQ9</accession>
<dbReference type="SUPFAM" id="SSF141868">
    <property type="entry name" value="EAL domain-like"/>
    <property type="match status" value="1"/>
</dbReference>
<feature type="transmembrane region" description="Helical" evidence="1">
    <location>
        <begin position="292"/>
        <end position="311"/>
    </location>
</feature>
<feature type="transmembrane region" description="Helical" evidence="1">
    <location>
        <begin position="37"/>
        <end position="59"/>
    </location>
</feature>
<dbReference type="EMBL" id="BOPH01000001">
    <property type="protein sequence ID" value="GIJ65088.1"/>
    <property type="molecule type" value="Genomic_DNA"/>
</dbReference>
<feature type="transmembrane region" description="Helical" evidence="1">
    <location>
        <begin position="202"/>
        <end position="223"/>
    </location>
</feature>
<feature type="transmembrane region" description="Helical" evidence="1">
    <location>
        <begin position="102"/>
        <end position="124"/>
    </location>
</feature>
<dbReference type="SMART" id="SM00091">
    <property type="entry name" value="PAS"/>
    <property type="match status" value="1"/>
</dbReference>
<gene>
    <name evidence="5" type="ORF">Voc01_000050</name>
</gene>
<sequence>MSEFLVRRDPLVVVAAVAAAAEIGWTAANLAGPVGPAWLGSAPLFVAGSLAVVAAFRAWRSPGAAAVARRFWRLMTVSFALTLLATLSELPQYLDGPVTVPGPLALTGLGVSTVLTLVALYRLPLGVHSTGERFRLLLDAATVTIATVVFAWYLSFGRGQSALSAQMVVASVVFCATHAVMVFGLVRVLLSESRDVPPAAVRVFAAGLAASTLSILATPLLAGHEPVGAEPAGRPVAYGLFVVAAVLQRRAVAGPPDTNRARRRPFSVAPYIAVASVDALLLATIAGDGMRVVVAAAAVTLTGLVIVRQLVAFRDNARLLGELARQERRFRSLVQNAADAIMILDEQGRAAYASPGIETLTGLPATHWLGRQAFTVHPDDLADVVGKFATVGAAPGRTVHYESRIANGAGEWQWVRVTLTNRLDDPAVGGIVANVSDVDEARAFQDQLAHQATHDPLTDLANRSLLLDRLSRSAGPVSLALVDLDDFKSVNDTMGHPAGDALLVTVATRLRDCVRATDLVARLGGDEFAILFHGDAAVAERALAALSRPMLIEGRELVVRASVGVATAAPGDDADTVMRAADLALYRAKAAGKGCVAHYEPGMTPAPGAHGLYRALTRGQLVLHYRPVVGVPDSGIVGMRALLRWNHPSEGPVPAVPLAEETGLIVPIGRWMLLEACREAAGWPGATPPRVGVTVSPRQLRDADLVADVRDALVATGLPPHRLTVGIVGTDVLDTDPARAAVRELHRMGVRIALDDAGRSTLDLLTDLPVDELTLDRSVLADPGRRPLATAVTGVARALGIAVVTDGSTPATPELAVAALVADSGAT</sequence>
<keyword evidence="6" id="KW-1185">Reference proteome</keyword>
<dbReference type="AlphaFoldDB" id="A0A8J3ZLQ9"/>
<dbReference type="NCBIfam" id="TIGR00254">
    <property type="entry name" value="GGDEF"/>
    <property type="match status" value="1"/>
</dbReference>
<dbReference type="RefSeq" id="WP_203925106.1">
    <property type="nucleotide sequence ID" value="NZ_BOPH01000001.1"/>
</dbReference>
<feature type="domain" description="PAS" evidence="2">
    <location>
        <begin position="326"/>
        <end position="384"/>
    </location>
</feature>
<dbReference type="NCBIfam" id="TIGR00229">
    <property type="entry name" value="sensory_box"/>
    <property type="match status" value="1"/>
</dbReference>
<dbReference type="InterPro" id="IPR013767">
    <property type="entry name" value="PAS_fold"/>
</dbReference>
<dbReference type="CDD" id="cd01949">
    <property type="entry name" value="GGDEF"/>
    <property type="match status" value="1"/>
</dbReference>
<dbReference type="InterPro" id="IPR052155">
    <property type="entry name" value="Biofilm_reg_signaling"/>
</dbReference>
<proteinExistence type="predicted"/>